<sequence>MTHSVVQRDTAAGSTLHLLSLCCRQAPLPGTRTRSSFLTTTTTRYGGVSEDDDAASLDGSASVGSAADDTKQSEA</sequence>
<accession>A0A7J7JRB5</accession>
<evidence type="ECO:0000313" key="3">
    <source>
        <dbReference type="Proteomes" id="UP000593567"/>
    </source>
</evidence>
<reference evidence="2" key="1">
    <citation type="submission" date="2020-06" db="EMBL/GenBank/DDBJ databases">
        <title>Draft genome of Bugula neritina, a colonial animal packing powerful symbionts and potential medicines.</title>
        <authorList>
            <person name="Rayko M."/>
        </authorList>
    </citation>
    <scope>NUCLEOTIDE SEQUENCE [LARGE SCALE GENOMIC DNA]</scope>
    <source>
        <strain evidence="2">Kwan_BN1</strain>
    </source>
</reference>
<feature type="compositionally biased region" description="Low complexity" evidence="1">
    <location>
        <begin position="30"/>
        <end position="48"/>
    </location>
</feature>
<evidence type="ECO:0000313" key="2">
    <source>
        <dbReference type="EMBL" id="KAF6027978.1"/>
    </source>
</evidence>
<proteinExistence type="predicted"/>
<feature type="region of interest" description="Disordered" evidence="1">
    <location>
        <begin position="28"/>
        <end position="75"/>
    </location>
</feature>
<name>A0A7J7JRB5_BUGNE</name>
<evidence type="ECO:0000256" key="1">
    <source>
        <dbReference type="SAM" id="MobiDB-lite"/>
    </source>
</evidence>
<dbReference type="Proteomes" id="UP000593567">
    <property type="component" value="Unassembled WGS sequence"/>
</dbReference>
<dbReference type="EMBL" id="VXIV02002003">
    <property type="protein sequence ID" value="KAF6027978.1"/>
    <property type="molecule type" value="Genomic_DNA"/>
</dbReference>
<gene>
    <name evidence="2" type="ORF">EB796_013729</name>
</gene>
<feature type="compositionally biased region" description="Low complexity" evidence="1">
    <location>
        <begin position="56"/>
        <end position="67"/>
    </location>
</feature>
<organism evidence="2 3">
    <name type="scientific">Bugula neritina</name>
    <name type="common">Brown bryozoan</name>
    <name type="synonym">Sertularia neritina</name>
    <dbReference type="NCBI Taxonomy" id="10212"/>
    <lineage>
        <taxon>Eukaryota</taxon>
        <taxon>Metazoa</taxon>
        <taxon>Spiralia</taxon>
        <taxon>Lophotrochozoa</taxon>
        <taxon>Bryozoa</taxon>
        <taxon>Gymnolaemata</taxon>
        <taxon>Cheilostomatida</taxon>
        <taxon>Flustrina</taxon>
        <taxon>Buguloidea</taxon>
        <taxon>Bugulidae</taxon>
        <taxon>Bugula</taxon>
    </lineage>
</organism>
<dbReference type="AlphaFoldDB" id="A0A7J7JRB5"/>
<keyword evidence="3" id="KW-1185">Reference proteome</keyword>
<protein>
    <submittedName>
        <fullName evidence="2">Uncharacterized protein</fullName>
    </submittedName>
</protein>
<comment type="caution">
    <text evidence="2">The sequence shown here is derived from an EMBL/GenBank/DDBJ whole genome shotgun (WGS) entry which is preliminary data.</text>
</comment>